<protein>
    <submittedName>
        <fullName evidence="11">Plakophilin 4</fullName>
    </submittedName>
</protein>
<dbReference type="GO" id="GO:0005886">
    <property type="term" value="C:plasma membrane"/>
    <property type="evidence" value="ECO:0007669"/>
    <property type="project" value="TreeGrafter"/>
</dbReference>
<feature type="compositionally biased region" description="Low complexity" evidence="10">
    <location>
        <begin position="879"/>
        <end position="895"/>
    </location>
</feature>
<comment type="subcellular location">
    <subcellularLocation>
        <location evidence="1">Cell junction</location>
    </subcellularLocation>
</comment>
<feature type="compositionally biased region" description="Low complexity" evidence="10">
    <location>
        <begin position="66"/>
        <end position="77"/>
    </location>
</feature>
<feature type="repeat" description="ARM" evidence="9">
    <location>
        <begin position="406"/>
        <end position="449"/>
    </location>
</feature>
<accession>A0A669BCW3</accession>
<reference evidence="11" key="1">
    <citation type="submission" date="2025-08" db="UniProtKB">
        <authorList>
            <consortium name="Ensembl"/>
        </authorList>
    </citation>
    <scope>IDENTIFICATION</scope>
</reference>
<name>A0A669BCW3_ORENI</name>
<dbReference type="PANTHER" id="PTHR10372">
    <property type="entry name" value="PLAKOPHILLIN-RELATED"/>
    <property type="match status" value="1"/>
</dbReference>
<keyword evidence="4" id="KW-0597">Phosphoprotein</keyword>
<keyword evidence="6" id="KW-0130">Cell adhesion</keyword>
<keyword evidence="8" id="KW-0175">Coiled coil</keyword>
<dbReference type="SUPFAM" id="SSF48371">
    <property type="entry name" value="ARM repeat"/>
    <property type="match status" value="1"/>
</dbReference>
<evidence type="ECO:0000256" key="2">
    <source>
        <dbReference type="ARBA" id="ARBA00005462"/>
    </source>
</evidence>
<dbReference type="InterPro" id="IPR028435">
    <property type="entry name" value="Plakophilin/d_Catenin"/>
</dbReference>
<dbReference type="AlphaFoldDB" id="A0A669BCW3"/>
<dbReference type="Ensembl" id="ENSONIT00000075319.1">
    <property type="protein sequence ID" value="ENSONIP00000032315.1"/>
    <property type="gene ID" value="ENSONIG00000008949.2"/>
</dbReference>
<feature type="region of interest" description="Disordered" evidence="10">
    <location>
        <begin position="865"/>
        <end position="911"/>
    </location>
</feature>
<keyword evidence="12" id="KW-1185">Reference proteome</keyword>
<dbReference type="InterPro" id="IPR000225">
    <property type="entry name" value="Armadillo"/>
</dbReference>
<dbReference type="Pfam" id="PF00514">
    <property type="entry name" value="Arm"/>
    <property type="match status" value="4"/>
</dbReference>
<evidence type="ECO:0000313" key="12">
    <source>
        <dbReference type="Proteomes" id="UP000005207"/>
    </source>
</evidence>
<organism evidence="11 12">
    <name type="scientific">Oreochromis niloticus</name>
    <name type="common">Nile tilapia</name>
    <name type="synonym">Tilapia nilotica</name>
    <dbReference type="NCBI Taxonomy" id="8128"/>
    <lineage>
        <taxon>Eukaryota</taxon>
        <taxon>Metazoa</taxon>
        <taxon>Chordata</taxon>
        <taxon>Craniata</taxon>
        <taxon>Vertebrata</taxon>
        <taxon>Euteleostomi</taxon>
        <taxon>Actinopterygii</taxon>
        <taxon>Neopterygii</taxon>
        <taxon>Teleostei</taxon>
        <taxon>Neoteleostei</taxon>
        <taxon>Acanthomorphata</taxon>
        <taxon>Ovalentaria</taxon>
        <taxon>Cichlomorphae</taxon>
        <taxon>Cichliformes</taxon>
        <taxon>Cichlidae</taxon>
        <taxon>African cichlids</taxon>
        <taxon>Pseudocrenilabrinae</taxon>
        <taxon>Oreochromini</taxon>
        <taxon>Oreochromis</taxon>
    </lineage>
</organism>
<feature type="compositionally biased region" description="Polar residues" evidence="10">
    <location>
        <begin position="122"/>
        <end position="141"/>
    </location>
</feature>
<feature type="repeat" description="ARM" evidence="9">
    <location>
        <begin position="362"/>
        <end position="389"/>
    </location>
</feature>
<evidence type="ECO:0000256" key="6">
    <source>
        <dbReference type="ARBA" id="ARBA00022889"/>
    </source>
</evidence>
<dbReference type="PANTHER" id="PTHR10372:SF8">
    <property type="entry name" value="PLAKOPHILIN-4"/>
    <property type="match status" value="1"/>
</dbReference>
<evidence type="ECO:0000256" key="10">
    <source>
        <dbReference type="SAM" id="MobiDB-lite"/>
    </source>
</evidence>
<dbReference type="FunFam" id="1.25.10.10:FF:000008">
    <property type="entry name" value="plakophilin-4 isoform X1"/>
    <property type="match status" value="1"/>
</dbReference>
<feature type="compositionally biased region" description="Polar residues" evidence="10">
    <location>
        <begin position="229"/>
        <end position="256"/>
    </location>
</feature>
<evidence type="ECO:0000256" key="3">
    <source>
        <dbReference type="ARBA" id="ARBA00022481"/>
    </source>
</evidence>
<evidence type="ECO:0000256" key="8">
    <source>
        <dbReference type="ARBA" id="ARBA00023054"/>
    </source>
</evidence>
<dbReference type="GO" id="GO:0005634">
    <property type="term" value="C:nucleus"/>
    <property type="evidence" value="ECO:0007669"/>
    <property type="project" value="TreeGrafter"/>
</dbReference>
<feature type="region of interest" description="Disordered" evidence="10">
    <location>
        <begin position="46"/>
        <end position="93"/>
    </location>
</feature>
<sequence>MNSYSDSGYQDASSSYLSSQNLGKAELRVQHSFPGAGTGTLMRNARAEGQASAQVTTTVPGRAMRRVSSVPSRSHSPAYASSMSPSRGSLRTSVGSAYGSPIVTEPKPLSAIYSTTLPSKNSPAALRTTSPYQPTHTSSPVRASMTAVPQHYSSTLPRSVLHNTDPYGPQSYDIYERMTRPDSLAGAPLSYASQHSQLAPDLRSTISPDRHIAPIYEDRTYKGPLYRSPSHTHQSTLYRSTSGVGSLQRSSSQRSAMTYQRNNYTLNTSATYADPYRSAQYRPSDPNYARQAVVVDDGAARSPSIDSIQKDPREFAWRDPELTEVIHMLQHHFPSVQANAAAYLQHLCFGDNRVKTEVCRLGGIKHLVDLLDHKVLEVQRNSCGALRNLVYGKTMDDNKIAVRNAGGIPALLRLLRKTVDAEVRELVTGVLWNLSSCDAVKMTIIRDALTTLTNTVIIPHSGWSSSTFDDEHKLKFHSSLVLRNTTGCLRNLSSAGEEARKQMRTCEGLIDSLLYVIKACVNTSDFDSKIVENCICTLRNLSYRLELEMTAPRLIEGQEVDGLLARESPSKEVDSSCWGRKKKKKKNSLQEDTWDGVGPIPGFSKSPKGAEMLWHPSVVKPYLTLLAESSNPATLEGAAGSLQNLSAGNWKFAAYIRAAVRKEKGLPILVELLRMDNDRVVCSVATALRNMALDVRNKELIGKYAMRDLVNRLPGGNTTLLSDETVAAICCTLHEVTSKNMENAKALADTGGIEKLVNITKGRGDRYSMKVVKAAAQVLNTLWQYRDLRTIYKKDGWNQNHFLTPVSTLERDRFKSQPTLPTSNIQMSPVNHPAASATSSPALLGIREHRDTIRDYQRAQSTMQFSNYQGDNSIHKKQYTGSGKPSPYYYSSPTTEEPRRTQPLYYSDEPSRRNYDTYRMYLQHPHGYDDSYLEEVVTYPPTFSSQPHGLKSTCNYVDYYATTRTPSFRAEQYPGSPDSWV</sequence>
<dbReference type="PROSITE" id="PS50176">
    <property type="entry name" value="ARM_REPEAT"/>
    <property type="match status" value="3"/>
</dbReference>
<keyword evidence="3" id="KW-0488">Methylation</keyword>
<reference evidence="11" key="2">
    <citation type="submission" date="2025-09" db="UniProtKB">
        <authorList>
            <consortium name="Ensembl"/>
        </authorList>
    </citation>
    <scope>IDENTIFICATION</scope>
</reference>
<evidence type="ECO:0000313" key="11">
    <source>
        <dbReference type="Ensembl" id="ENSONIP00000032315.1"/>
    </source>
</evidence>
<feature type="region of interest" description="Disordered" evidence="10">
    <location>
        <begin position="223"/>
        <end position="256"/>
    </location>
</feature>
<dbReference type="GeneTree" id="ENSGT00940000155773"/>
<dbReference type="Gene3D" id="1.25.10.10">
    <property type="entry name" value="Leucine-rich Repeat Variant"/>
    <property type="match status" value="1"/>
</dbReference>
<proteinExistence type="inferred from homology"/>
<keyword evidence="7" id="KW-0965">Cell junction</keyword>
<feature type="compositionally biased region" description="Polar residues" evidence="10">
    <location>
        <begin position="819"/>
        <end position="829"/>
    </location>
</feature>
<feature type="region of interest" description="Disordered" evidence="10">
    <location>
        <begin position="122"/>
        <end position="142"/>
    </location>
</feature>
<gene>
    <name evidence="11" type="primary">PKP4</name>
</gene>
<dbReference type="SMART" id="SM00185">
    <property type="entry name" value="ARM"/>
    <property type="match status" value="8"/>
</dbReference>
<keyword evidence="5" id="KW-0677">Repeat</keyword>
<comment type="similarity">
    <text evidence="2">Belongs to the beta-catenin family.</text>
</comment>
<evidence type="ECO:0000256" key="7">
    <source>
        <dbReference type="ARBA" id="ARBA00022949"/>
    </source>
</evidence>
<feature type="compositionally biased region" description="Polar residues" evidence="10">
    <location>
        <begin position="79"/>
        <end position="93"/>
    </location>
</feature>
<dbReference type="GO" id="GO:0005737">
    <property type="term" value="C:cytoplasm"/>
    <property type="evidence" value="ECO:0007669"/>
    <property type="project" value="TreeGrafter"/>
</dbReference>
<evidence type="ECO:0000256" key="1">
    <source>
        <dbReference type="ARBA" id="ARBA00004282"/>
    </source>
</evidence>
<dbReference type="GO" id="GO:0098609">
    <property type="term" value="P:cell-cell adhesion"/>
    <property type="evidence" value="ECO:0007669"/>
    <property type="project" value="InterPro"/>
</dbReference>
<evidence type="ECO:0000256" key="9">
    <source>
        <dbReference type="PROSITE-ProRule" id="PRU00259"/>
    </source>
</evidence>
<dbReference type="InterPro" id="IPR011989">
    <property type="entry name" value="ARM-like"/>
</dbReference>
<evidence type="ECO:0000256" key="5">
    <source>
        <dbReference type="ARBA" id="ARBA00022737"/>
    </source>
</evidence>
<dbReference type="InterPro" id="IPR016024">
    <property type="entry name" value="ARM-type_fold"/>
</dbReference>
<feature type="region of interest" description="Disordered" evidence="10">
    <location>
        <begin position="819"/>
        <end position="838"/>
    </location>
</feature>
<evidence type="ECO:0000256" key="4">
    <source>
        <dbReference type="ARBA" id="ARBA00022553"/>
    </source>
</evidence>
<feature type="repeat" description="ARM" evidence="9">
    <location>
        <begin position="664"/>
        <end position="701"/>
    </location>
</feature>
<dbReference type="GO" id="GO:0005912">
    <property type="term" value="C:adherens junction"/>
    <property type="evidence" value="ECO:0007669"/>
    <property type="project" value="TreeGrafter"/>
</dbReference>
<dbReference type="Proteomes" id="UP000005207">
    <property type="component" value="Unplaced"/>
</dbReference>